<feature type="transmembrane region" description="Helical" evidence="1">
    <location>
        <begin position="348"/>
        <end position="365"/>
    </location>
</feature>
<dbReference type="EMBL" id="LT603704">
    <property type="protein sequence ID" value="SCA95746.1"/>
    <property type="molecule type" value="Genomic_DNA"/>
</dbReference>
<reference evidence="2" key="1">
    <citation type="submission" date="2016-07" db="EMBL/GenBank/DDBJ databases">
        <authorList>
            <person name="Informatics P."/>
        </authorList>
    </citation>
    <scope>NUCLEOTIDE SEQUENCE</scope>
    <source>
        <strain evidence="2">INF097</strain>
    </source>
</reference>
<feature type="transmembrane region" description="Helical" evidence="1">
    <location>
        <begin position="25"/>
        <end position="45"/>
    </location>
</feature>
<proteinExistence type="predicted"/>
<feature type="transmembrane region" description="Helical" evidence="1">
    <location>
        <begin position="372"/>
        <end position="389"/>
    </location>
</feature>
<feature type="transmembrane region" description="Helical" evidence="1">
    <location>
        <begin position="325"/>
        <end position="342"/>
    </location>
</feature>
<feature type="transmembrane region" description="Helical" evidence="1">
    <location>
        <begin position="401"/>
        <end position="419"/>
    </location>
</feature>
<accession>A0A1C3SYT0</accession>
<feature type="transmembrane region" description="Helical" evidence="1">
    <location>
        <begin position="177"/>
        <end position="204"/>
    </location>
</feature>
<keyword evidence="1" id="KW-1133">Transmembrane helix</keyword>
<gene>
    <name evidence="2" type="primary">wzy</name>
    <name evidence="2" type="synonym">KL127_00009</name>
</gene>
<feature type="transmembrane region" description="Helical" evidence="1">
    <location>
        <begin position="109"/>
        <end position="130"/>
    </location>
</feature>
<reference evidence="2" key="2">
    <citation type="submission" date="2016-08" db="EMBL/GenBank/DDBJ databases">
        <title>Klebsiella loci capsule.</title>
        <authorList>
            <person name="Holt K.E."/>
            <person name="Thomson N.R."/>
        </authorList>
    </citation>
    <scope>NUCLEOTIDE SEQUENCE</scope>
    <source>
        <strain evidence="2">INF097</strain>
    </source>
</reference>
<keyword evidence="1" id="KW-0812">Transmembrane</keyword>
<feature type="transmembrane region" description="Helical" evidence="1">
    <location>
        <begin position="224"/>
        <end position="241"/>
    </location>
</feature>
<dbReference type="RefSeq" id="WP_072042588.1">
    <property type="nucleotide sequence ID" value="NZ_CAAGUD010000013.1"/>
</dbReference>
<keyword evidence="1" id="KW-0472">Membrane</keyword>
<sequence>MYILSLPLLLIVIALLSGRYKSPIYIYYIFLSLYPIVVCLYQALVPISFLPDVVPTFGKEIYHDFYQLTFFSILFMAITDLFLTRITGINRRKYTPPDVTKAYCQIMKVMNFILIASLFVFVFINKGLFIDSYVYQSLRVDDFSDKISGVIGLYNTIELFYILSLFFLVIINKHRKFVIFSFLCFLVLKMLIGSRLMLVPPLLLYLWIMINDSESRRTIPFRKILVYLCLILVLFVAANYFRSLKGDSLGFIGAIEQFTYEFLFATISSLYSINYVNIHNSPDTVGMLFDSIKGVIPSFLYGGAEIKKSMMTYEMWKSSIGGYRSISPVGGYYIVGQVYLWLKSSLMVYIFFISYAALLHFSELYLKVKKNFLGKMIFSQMVFFGMVYGVRTEIWIFQKIYLQQFLMTTVLFMGIVYLIKQLLTKK</sequence>
<evidence type="ECO:0000256" key="1">
    <source>
        <dbReference type="SAM" id="Phobius"/>
    </source>
</evidence>
<protein>
    <submittedName>
        <fullName evidence="2">Putative polysaccharide repeat unit polymerase</fullName>
    </submittedName>
</protein>
<feature type="transmembrane region" description="Helical" evidence="1">
    <location>
        <begin position="65"/>
        <end position="88"/>
    </location>
</feature>
<dbReference type="PATRIC" id="fig|573.1647.peg.2424"/>
<feature type="transmembrane region" description="Helical" evidence="1">
    <location>
        <begin position="150"/>
        <end position="170"/>
    </location>
</feature>
<organism evidence="2">
    <name type="scientific">Klebsiella pneumoniae</name>
    <dbReference type="NCBI Taxonomy" id="573"/>
    <lineage>
        <taxon>Bacteria</taxon>
        <taxon>Pseudomonadati</taxon>
        <taxon>Pseudomonadota</taxon>
        <taxon>Gammaproteobacteria</taxon>
        <taxon>Enterobacterales</taxon>
        <taxon>Enterobacteriaceae</taxon>
        <taxon>Klebsiella/Raoultella group</taxon>
        <taxon>Klebsiella</taxon>
        <taxon>Klebsiella pneumoniae complex</taxon>
    </lineage>
</organism>
<dbReference type="AlphaFoldDB" id="A0A1C3SYT0"/>
<evidence type="ECO:0000313" key="2">
    <source>
        <dbReference type="EMBL" id="SCA95746.1"/>
    </source>
</evidence>
<name>A0A1C3SYT0_KLEPN</name>